<evidence type="ECO:0000313" key="4">
    <source>
        <dbReference type="Proteomes" id="UP000706039"/>
    </source>
</evidence>
<dbReference type="PANTHER" id="PTHR46825">
    <property type="entry name" value="D-ALANYL-D-ALANINE-CARBOXYPEPTIDASE/ENDOPEPTIDASE AMPH"/>
    <property type="match status" value="1"/>
</dbReference>
<dbReference type="InterPro" id="IPR050491">
    <property type="entry name" value="AmpC-like"/>
</dbReference>
<reference evidence="3 4" key="1">
    <citation type="submission" date="2021-08" db="EMBL/GenBank/DDBJ databases">
        <authorList>
            <person name="Tuo L."/>
        </authorList>
    </citation>
    <scope>NUCLEOTIDE SEQUENCE [LARGE SCALE GENOMIC DNA]</scope>
    <source>
        <strain evidence="3 4">JCM 31229</strain>
    </source>
</reference>
<dbReference type="Proteomes" id="UP000706039">
    <property type="component" value="Unassembled WGS sequence"/>
</dbReference>
<evidence type="ECO:0000313" key="3">
    <source>
        <dbReference type="EMBL" id="MBY8822129.1"/>
    </source>
</evidence>
<dbReference type="Gene3D" id="3.40.710.10">
    <property type="entry name" value="DD-peptidase/beta-lactamase superfamily"/>
    <property type="match status" value="1"/>
</dbReference>
<keyword evidence="4" id="KW-1185">Reference proteome</keyword>
<feature type="signal peptide" evidence="1">
    <location>
        <begin position="1"/>
        <end position="24"/>
    </location>
</feature>
<organism evidence="3 4">
    <name type="scientific">Sphingomonas colocasiae</name>
    <dbReference type="NCBI Taxonomy" id="1848973"/>
    <lineage>
        <taxon>Bacteria</taxon>
        <taxon>Pseudomonadati</taxon>
        <taxon>Pseudomonadota</taxon>
        <taxon>Alphaproteobacteria</taxon>
        <taxon>Sphingomonadales</taxon>
        <taxon>Sphingomonadaceae</taxon>
        <taxon>Sphingomonas</taxon>
    </lineage>
</organism>
<dbReference type="EMBL" id="JAINVV010000004">
    <property type="protein sequence ID" value="MBY8822129.1"/>
    <property type="molecule type" value="Genomic_DNA"/>
</dbReference>
<proteinExistence type="predicted"/>
<dbReference type="PANTHER" id="PTHR46825:SF9">
    <property type="entry name" value="BETA-LACTAMASE-RELATED DOMAIN-CONTAINING PROTEIN"/>
    <property type="match status" value="1"/>
</dbReference>
<sequence length="529" mass="56414">MPALKSPLIAALLAGAALSAPAIAAPDDSAARVDAIFAPWSGGASPGCAIGVAKNGKPILQRAYGLADLELDVRATPASIYEAGSTSKQFAAAALLMLERDGKLSLDDDVRKYIPELPDYGKTIQLRHMVSHISGLRDWGSVAALEGWPRNSRTATNDHVLEIARRQKGLNFAPGDHYLYSNTNFNLMAIIVQRVSGQTLAEFGRKRMFEPLGMTHTQWRDDHARLVPGRAKAYDRNADGYYIDNVIEDAYGNGGLLTTVGDLLIWNEALDRNTLGISEKLATRAVLNDGKPIAYAAGIVQLEHEGLQEIAHSGATGGYRAWAARYPAQKLSIALLCNAGEVNSTEIGHRVADIFLPPAAPAKPYVAKGPFPSGLYAEVRTGFPLRIAATADGITADGRALKPVSPGRWDAPGGDLIFGKDGSLSRLTREGIMVAFRKVEPVASPAAADFTGRFASIDNPVELVVSGDGNGIAINRPGWPPLKLTPSYKDVFVSEMGLISFVRDGAGKVTGLKVSDGRAYNMAFERSGN</sequence>
<comment type="caution">
    <text evidence="3">The sequence shown here is derived from an EMBL/GenBank/DDBJ whole genome shotgun (WGS) entry which is preliminary data.</text>
</comment>
<name>A0ABS7PLD6_9SPHN</name>
<protein>
    <submittedName>
        <fullName evidence="3">Beta-lactamase family protein</fullName>
    </submittedName>
</protein>
<accession>A0ABS7PLD6</accession>
<evidence type="ECO:0000259" key="2">
    <source>
        <dbReference type="Pfam" id="PF00144"/>
    </source>
</evidence>
<dbReference type="InterPro" id="IPR001466">
    <property type="entry name" value="Beta-lactam-related"/>
</dbReference>
<feature type="domain" description="Beta-lactamase-related" evidence="2">
    <location>
        <begin position="43"/>
        <end position="343"/>
    </location>
</feature>
<keyword evidence="1" id="KW-0732">Signal</keyword>
<dbReference type="InterPro" id="IPR012338">
    <property type="entry name" value="Beta-lactam/transpept-like"/>
</dbReference>
<dbReference type="Pfam" id="PF00144">
    <property type="entry name" value="Beta-lactamase"/>
    <property type="match status" value="1"/>
</dbReference>
<evidence type="ECO:0000256" key="1">
    <source>
        <dbReference type="SAM" id="SignalP"/>
    </source>
</evidence>
<dbReference type="RefSeq" id="WP_222989234.1">
    <property type="nucleotide sequence ID" value="NZ_JAINVV010000004.1"/>
</dbReference>
<dbReference type="SUPFAM" id="SSF56601">
    <property type="entry name" value="beta-lactamase/transpeptidase-like"/>
    <property type="match status" value="1"/>
</dbReference>
<feature type="chain" id="PRO_5045365031" evidence="1">
    <location>
        <begin position="25"/>
        <end position="529"/>
    </location>
</feature>
<gene>
    <name evidence="3" type="ORF">K7G82_07500</name>
</gene>